<evidence type="ECO:0000313" key="8">
    <source>
        <dbReference type="EMBL" id="KAK5113240.1"/>
    </source>
</evidence>
<evidence type="ECO:0000256" key="3">
    <source>
        <dbReference type="ARBA" id="ARBA00037241"/>
    </source>
</evidence>
<feature type="region of interest" description="Disordered" evidence="7">
    <location>
        <begin position="101"/>
        <end position="225"/>
    </location>
</feature>
<dbReference type="InterPro" id="IPR051362">
    <property type="entry name" value="WD_repeat_creC_regulators"/>
</dbReference>
<organism evidence="8 9">
    <name type="scientific">Meristemomyces frigidus</name>
    <dbReference type="NCBI Taxonomy" id="1508187"/>
    <lineage>
        <taxon>Eukaryota</taxon>
        <taxon>Fungi</taxon>
        <taxon>Dikarya</taxon>
        <taxon>Ascomycota</taxon>
        <taxon>Pezizomycotina</taxon>
        <taxon>Dothideomycetes</taxon>
        <taxon>Dothideomycetidae</taxon>
        <taxon>Mycosphaerellales</taxon>
        <taxon>Teratosphaeriaceae</taxon>
        <taxon>Meristemomyces</taxon>
    </lineage>
</organism>
<feature type="compositionally biased region" description="Polar residues" evidence="7">
    <location>
        <begin position="574"/>
        <end position="592"/>
    </location>
</feature>
<name>A0AAN7YPL8_9PEZI</name>
<dbReference type="InterPro" id="IPR036322">
    <property type="entry name" value="WD40_repeat_dom_sf"/>
</dbReference>
<comment type="similarity">
    <text evidence="4">Belongs to the WD repeat creC family.</text>
</comment>
<dbReference type="InterPro" id="IPR001680">
    <property type="entry name" value="WD40_rpt"/>
</dbReference>
<feature type="region of interest" description="Disordered" evidence="7">
    <location>
        <begin position="651"/>
        <end position="677"/>
    </location>
</feature>
<dbReference type="SMART" id="SM00320">
    <property type="entry name" value="WD40"/>
    <property type="match status" value="5"/>
</dbReference>
<accession>A0AAN7YPL8</accession>
<dbReference type="EMBL" id="JAVRRL010000025">
    <property type="protein sequence ID" value="KAK5113240.1"/>
    <property type="molecule type" value="Genomic_DNA"/>
</dbReference>
<dbReference type="PROSITE" id="PS50082">
    <property type="entry name" value="WD_REPEATS_2"/>
    <property type="match status" value="1"/>
</dbReference>
<sequence length="677" mass="74263">MTSKYQSRDQEHHIFPGIHHWSMNTYTLVLLQCDTPPDDLPTVTEIHTHGQSTAAGTICCNLYTGMPGGAPLLETNNILEHPTGPEYQLVVGEGTYLLRDDLHLATPPPHPSDAPQPNNNPLATKIEPPSAGTKLSVVVITPRKPPSQSLFRTTTTQSSRSNIPPSIQEEGPQSPRSDAGSITNGFGSASYYGHHQGYGDNNEALRPAPVKGGKKGDTRAKPKNNIVKSNSSFVSRVIPHEALQKRLAERSTEGMMAFANVNRALVWLDLTSDLKTENLTKVLFTKAYALCHDLNEMTKSTTHLDIILGFNTSDIIWYEPMSQKYARLNKNGVINPAAVSSIHWLPNKENLFLAAHVDGTLVVYDKEKEDAEFIPEEISSSESGSENGHSKNKFHIKKSVQSKNQKTNPVAVYSISNMKINQTAFSPDGCLLAIVCADGCLTILDYINERVLDVYRSYYGALLCVTWSPDGRYVLTGGQDDLVSIWSLADQGLVARCVGHDSWVTDVKFDPWRCDERNYRFGSVGEDCRLLLWDFSVGMLGRPKAQSARMRGPSVASHHHHLSLDRTTTTMTASSGLSMGRLRSNSSRTQMDGFQGGGGDGEGEEAVHAVDSMRSTAVLPPVMSKLADPHPLSWVGFEEGCIVTSCKDGHIREWDRPKDGNDAEKVTSGRRNGVEGL</sequence>
<keyword evidence="2" id="KW-0677">Repeat</keyword>
<evidence type="ECO:0008006" key="10">
    <source>
        <dbReference type="Google" id="ProtNLM"/>
    </source>
</evidence>
<evidence type="ECO:0000256" key="4">
    <source>
        <dbReference type="ARBA" id="ARBA00038107"/>
    </source>
</evidence>
<feature type="compositionally biased region" description="Polar residues" evidence="7">
    <location>
        <begin position="146"/>
        <end position="165"/>
    </location>
</feature>
<dbReference type="PANTHER" id="PTHR14107:SF16">
    <property type="entry name" value="AT02583P"/>
    <property type="match status" value="1"/>
</dbReference>
<feature type="region of interest" description="Disordered" evidence="7">
    <location>
        <begin position="574"/>
        <end position="602"/>
    </location>
</feature>
<feature type="compositionally biased region" description="Polar residues" evidence="7">
    <location>
        <begin position="174"/>
        <end position="187"/>
    </location>
</feature>
<dbReference type="GO" id="GO:0045013">
    <property type="term" value="P:carbon catabolite repression of transcription"/>
    <property type="evidence" value="ECO:0007669"/>
    <property type="project" value="TreeGrafter"/>
</dbReference>
<evidence type="ECO:0000256" key="1">
    <source>
        <dbReference type="ARBA" id="ARBA00022574"/>
    </source>
</evidence>
<dbReference type="GO" id="GO:0051286">
    <property type="term" value="C:cell tip"/>
    <property type="evidence" value="ECO:0007669"/>
    <property type="project" value="TreeGrafter"/>
</dbReference>
<feature type="compositionally biased region" description="Basic and acidic residues" evidence="7">
    <location>
        <begin position="651"/>
        <end position="667"/>
    </location>
</feature>
<evidence type="ECO:0000256" key="5">
    <source>
        <dbReference type="ARBA" id="ARBA00038682"/>
    </source>
</evidence>
<evidence type="ECO:0000256" key="2">
    <source>
        <dbReference type="ARBA" id="ARBA00022737"/>
    </source>
</evidence>
<dbReference type="PROSITE" id="PS50294">
    <property type="entry name" value="WD_REPEATS_REGION"/>
    <property type="match status" value="1"/>
</dbReference>
<dbReference type="GO" id="GO:0032153">
    <property type="term" value="C:cell division site"/>
    <property type="evidence" value="ECO:0007669"/>
    <property type="project" value="TreeGrafter"/>
</dbReference>
<dbReference type="Pfam" id="PF00400">
    <property type="entry name" value="WD40"/>
    <property type="match status" value="1"/>
</dbReference>
<comment type="function">
    <text evidence="3">Component of the regulatory network controlling carbon source utilization through ubiquitination and deubiquitination involving creA, creB, creC, creD and acrB. Required to prevent the proteolysis of the CreB deubiquitinating enzyme in the absence of carbon catabolite repression. CreB deubiquitinating enzyme stabilized in a complex with the CreC leads to the expression of genes such as those in the proline and quinate pathways.</text>
</comment>
<evidence type="ECO:0000256" key="7">
    <source>
        <dbReference type="SAM" id="MobiDB-lite"/>
    </source>
</evidence>
<evidence type="ECO:0000256" key="6">
    <source>
        <dbReference type="PROSITE-ProRule" id="PRU00221"/>
    </source>
</evidence>
<feature type="repeat" description="WD" evidence="6">
    <location>
        <begin position="455"/>
        <end position="496"/>
    </location>
</feature>
<dbReference type="SUPFAM" id="SSF50978">
    <property type="entry name" value="WD40 repeat-like"/>
    <property type="match status" value="1"/>
</dbReference>
<proteinExistence type="inferred from homology"/>
<dbReference type="Gene3D" id="2.130.10.10">
    <property type="entry name" value="YVTN repeat-like/Quinoprotein amine dehydrogenase"/>
    <property type="match status" value="1"/>
</dbReference>
<comment type="caution">
    <text evidence="8">The sequence shown here is derived from an EMBL/GenBank/DDBJ whole genome shotgun (WGS) entry which is preliminary data.</text>
</comment>
<dbReference type="Proteomes" id="UP001310890">
    <property type="component" value="Unassembled WGS sequence"/>
</dbReference>
<dbReference type="PANTHER" id="PTHR14107">
    <property type="entry name" value="WD REPEAT PROTEIN"/>
    <property type="match status" value="1"/>
</dbReference>
<comment type="subunit">
    <text evidence="5">Interacts with creB.</text>
</comment>
<reference evidence="8" key="1">
    <citation type="submission" date="2023-08" db="EMBL/GenBank/DDBJ databases">
        <title>Black Yeasts Isolated from many extreme environments.</title>
        <authorList>
            <person name="Coleine C."/>
            <person name="Stajich J.E."/>
            <person name="Selbmann L."/>
        </authorList>
    </citation>
    <scope>NUCLEOTIDE SEQUENCE</scope>
    <source>
        <strain evidence="8">CCFEE 5401</strain>
    </source>
</reference>
<evidence type="ECO:0000313" key="9">
    <source>
        <dbReference type="Proteomes" id="UP001310890"/>
    </source>
</evidence>
<keyword evidence="1 6" id="KW-0853">WD repeat</keyword>
<dbReference type="GO" id="GO:0005634">
    <property type="term" value="C:nucleus"/>
    <property type="evidence" value="ECO:0007669"/>
    <property type="project" value="TreeGrafter"/>
</dbReference>
<dbReference type="AlphaFoldDB" id="A0AAN7YPL8"/>
<protein>
    <recommendedName>
        <fullName evidence="10">Anaphase-promoting complex subunit 4 WD40 domain-containing protein</fullName>
    </recommendedName>
</protein>
<gene>
    <name evidence="8" type="ORF">LTR62_003576</name>
</gene>
<dbReference type="InterPro" id="IPR015943">
    <property type="entry name" value="WD40/YVTN_repeat-like_dom_sf"/>
</dbReference>